<dbReference type="Gene3D" id="3.40.50.720">
    <property type="entry name" value="NAD(P)-binding Rossmann-like Domain"/>
    <property type="match status" value="1"/>
</dbReference>
<evidence type="ECO:0000313" key="5">
    <source>
        <dbReference type="EMBL" id="VDM90525.1"/>
    </source>
</evidence>
<dbReference type="EMBL" id="LR130759">
    <property type="protein sequence ID" value="VDM90525.1"/>
    <property type="molecule type" value="Genomic_DNA"/>
</dbReference>
<sequence length="367" mass="39554">MGSATVLVSGAFGQVGKRCAEILLHRGYTVVAMDLRNDTSANTATNLAEICCAGSLMVEFADLTDAEAVGAVLTRHRPSAIVHLAAIVSPPCYHNPRLARKVNVDGTNNLVRAAQSLADPPMFVFASSAAVYGSRNPYRRPDLITGHTPVNPVDRYGQDKVLAEAVISASSMPYAILRLGGVISPDTSARLDADYLLLMRATPADNRMHSVDARDVALAFANAVDRRASVAGKVLVIAGNDTYLHLMSELQDDVMATVGLGRLGPSAGLPGDPEDDHGWAFTGWFDTTESQSLLDYQQHDWADTLVWLGNAVGRRRILLRALGPVVRPTMRLALALQRRLERRGPYADPWALIEQKYGPDALVATTC</sequence>
<dbReference type="KEGG" id="mbai:MB901379_04127"/>
<dbReference type="PANTHER" id="PTHR43103:SF5">
    <property type="entry name" value="4-EPIMERASE, PUTATIVE (AFU_ORTHOLOGUE AFUA_7G00360)-RELATED"/>
    <property type="match status" value="1"/>
</dbReference>
<dbReference type="EC" id="5.1.3.2" evidence="5"/>
<keyword evidence="6" id="KW-1185">Reference proteome</keyword>
<dbReference type="InterPro" id="IPR001509">
    <property type="entry name" value="Epimerase_deHydtase"/>
</dbReference>
<organism evidence="5 6">
    <name type="scientific">Mycobacterium basiliense</name>
    <dbReference type="NCBI Taxonomy" id="2094119"/>
    <lineage>
        <taxon>Bacteria</taxon>
        <taxon>Bacillati</taxon>
        <taxon>Actinomycetota</taxon>
        <taxon>Actinomycetes</taxon>
        <taxon>Mycobacteriales</taxon>
        <taxon>Mycobacteriaceae</taxon>
        <taxon>Mycobacterium</taxon>
    </lineage>
</organism>
<dbReference type="RefSeq" id="WP_158018185.1">
    <property type="nucleotide sequence ID" value="NZ_CBCSKE010000007.1"/>
</dbReference>
<proteinExistence type="inferred from homology"/>
<gene>
    <name evidence="5" type="primary">galE_3</name>
    <name evidence="5" type="ORF">MB901379_04127</name>
</gene>
<comment type="similarity">
    <text evidence="1">Belongs to the NAD(P)-dependent epimerase/dehydratase family.</text>
</comment>
<dbReference type="Proteomes" id="UP000269998">
    <property type="component" value="Chromosome"/>
</dbReference>
<keyword evidence="2" id="KW-0560">Oxidoreductase</keyword>
<dbReference type="PANTHER" id="PTHR43103">
    <property type="entry name" value="NUCLEOSIDE-DIPHOSPHATE-SUGAR EPIMERASE"/>
    <property type="match status" value="1"/>
</dbReference>
<reference evidence="6" key="1">
    <citation type="submission" date="2018-02" db="EMBL/GenBank/DDBJ databases">
        <authorList>
            <person name="Seth-Smith MB H."/>
            <person name="Seth-Smith H."/>
        </authorList>
    </citation>
    <scope>NUCLEOTIDE SEQUENCE [LARGE SCALE GENOMIC DNA]</scope>
</reference>
<evidence type="ECO:0000259" key="4">
    <source>
        <dbReference type="Pfam" id="PF01370"/>
    </source>
</evidence>
<dbReference type="CDD" id="cd08946">
    <property type="entry name" value="SDR_e"/>
    <property type="match status" value="1"/>
</dbReference>
<protein>
    <submittedName>
        <fullName evidence="5">UDP-glucose 4-epimerase</fullName>
        <ecNumber evidence="5">5.1.3.2</ecNumber>
    </submittedName>
</protein>
<dbReference type="GO" id="GO:0016491">
    <property type="term" value="F:oxidoreductase activity"/>
    <property type="evidence" value="ECO:0007669"/>
    <property type="project" value="UniProtKB-KW"/>
</dbReference>
<keyword evidence="3" id="KW-0520">NAD</keyword>
<dbReference type="InterPro" id="IPR036291">
    <property type="entry name" value="NAD(P)-bd_dom_sf"/>
</dbReference>
<accession>A0A447GJD1</accession>
<evidence type="ECO:0000256" key="1">
    <source>
        <dbReference type="ARBA" id="ARBA00007637"/>
    </source>
</evidence>
<evidence type="ECO:0000256" key="2">
    <source>
        <dbReference type="ARBA" id="ARBA00023002"/>
    </source>
</evidence>
<dbReference type="SUPFAM" id="SSF51735">
    <property type="entry name" value="NAD(P)-binding Rossmann-fold domains"/>
    <property type="match status" value="1"/>
</dbReference>
<feature type="domain" description="NAD-dependent epimerase/dehydratase" evidence="4">
    <location>
        <begin position="6"/>
        <end position="187"/>
    </location>
</feature>
<dbReference type="OrthoDB" id="4373834at2"/>
<keyword evidence="5" id="KW-0413">Isomerase</keyword>
<dbReference type="AlphaFoldDB" id="A0A447GJD1"/>
<name>A0A447GJD1_9MYCO</name>
<evidence type="ECO:0000256" key="3">
    <source>
        <dbReference type="ARBA" id="ARBA00023027"/>
    </source>
</evidence>
<dbReference type="GO" id="GO:0003978">
    <property type="term" value="F:UDP-glucose 4-epimerase activity"/>
    <property type="evidence" value="ECO:0007669"/>
    <property type="project" value="UniProtKB-EC"/>
</dbReference>
<evidence type="ECO:0000313" key="6">
    <source>
        <dbReference type="Proteomes" id="UP000269998"/>
    </source>
</evidence>
<dbReference type="Pfam" id="PF01370">
    <property type="entry name" value="Epimerase"/>
    <property type="match status" value="1"/>
</dbReference>